<accession>A0A7G9GB58</accession>
<sequence>MIVVTYEKSRESCSLRVEGHAGYAARGSDIVCAAASILFYTLANHLSARKEAEAQVTKRNGDAFLTAKGEEAEKDLALILTGFFLLQESYPEYVRVQKSPITP</sequence>
<dbReference type="CDD" id="cd16332">
    <property type="entry name" value="Prp-like"/>
    <property type="match status" value="1"/>
</dbReference>
<organism evidence="7 8">
    <name type="scientific">Wansuia hejianensis</name>
    <dbReference type="NCBI Taxonomy" id="2763667"/>
    <lineage>
        <taxon>Bacteria</taxon>
        <taxon>Bacillati</taxon>
        <taxon>Bacillota</taxon>
        <taxon>Clostridia</taxon>
        <taxon>Lachnospirales</taxon>
        <taxon>Lachnospiraceae</taxon>
        <taxon>Wansuia</taxon>
    </lineage>
</organism>
<dbReference type="KEGG" id="whj:H9Q79_14265"/>
<dbReference type="GO" id="GO:0042254">
    <property type="term" value="P:ribosome biogenesis"/>
    <property type="evidence" value="ECO:0007669"/>
    <property type="project" value="UniProtKB-KW"/>
</dbReference>
<dbReference type="InterPro" id="IPR036764">
    <property type="entry name" value="Peptidase_Prp_sf"/>
</dbReference>
<dbReference type="RefSeq" id="WP_249328580.1">
    <property type="nucleotide sequence ID" value="NZ_CP060635.1"/>
</dbReference>
<gene>
    <name evidence="7" type="ORF">H9Q79_14265</name>
</gene>
<dbReference type="Gene3D" id="3.30.70.1490">
    <property type="entry name" value="Cysteine protease Prp"/>
    <property type="match status" value="1"/>
</dbReference>
<protein>
    <recommendedName>
        <fullName evidence="6">Ribosomal processing cysteine protease Prp</fullName>
    </recommendedName>
</protein>
<evidence type="ECO:0000256" key="6">
    <source>
        <dbReference type="ARBA" id="ARBA00044538"/>
    </source>
</evidence>
<keyword evidence="4" id="KW-0788">Thiol protease</keyword>
<dbReference type="EMBL" id="CP060635">
    <property type="protein sequence ID" value="QNM08040.1"/>
    <property type="molecule type" value="Genomic_DNA"/>
</dbReference>
<dbReference type="GO" id="GO:0006508">
    <property type="term" value="P:proteolysis"/>
    <property type="evidence" value="ECO:0007669"/>
    <property type="project" value="UniProtKB-KW"/>
</dbReference>
<keyword evidence="8" id="KW-1185">Reference proteome</keyword>
<comment type="similarity">
    <text evidence="5">Belongs to the Prp family.</text>
</comment>
<dbReference type="Pfam" id="PF04327">
    <property type="entry name" value="Peptidase_Prp"/>
    <property type="match status" value="1"/>
</dbReference>
<keyword evidence="2 7" id="KW-0645">Protease</keyword>
<dbReference type="Proteomes" id="UP000515860">
    <property type="component" value="Chromosome"/>
</dbReference>
<evidence type="ECO:0000256" key="1">
    <source>
        <dbReference type="ARBA" id="ARBA00022517"/>
    </source>
</evidence>
<dbReference type="AlphaFoldDB" id="A0A7G9GB58"/>
<dbReference type="GO" id="GO:0008234">
    <property type="term" value="F:cysteine-type peptidase activity"/>
    <property type="evidence" value="ECO:0007669"/>
    <property type="project" value="UniProtKB-KW"/>
</dbReference>
<evidence type="ECO:0000256" key="3">
    <source>
        <dbReference type="ARBA" id="ARBA00022801"/>
    </source>
</evidence>
<keyword evidence="3" id="KW-0378">Hydrolase</keyword>
<evidence type="ECO:0000313" key="8">
    <source>
        <dbReference type="Proteomes" id="UP000515860"/>
    </source>
</evidence>
<dbReference type="SUPFAM" id="SSF118010">
    <property type="entry name" value="TM1457-like"/>
    <property type="match status" value="1"/>
</dbReference>
<keyword evidence="1" id="KW-0690">Ribosome biogenesis</keyword>
<evidence type="ECO:0000256" key="5">
    <source>
        <dbReference type="ARBA" id="ARBA00044503"/>
    </source>
</evidence>
<name>A0A7G9GB58_9FIRM</name>
<evidence type="ECO:0000256" key="4">
    <source>
        <dbReference type="ARBA" id="ARBA00022807"/>
    </source>
</evidence>
<evidence type="ECO:0000313" key="7">
    <source>
        <dbReference type="EMBL" id="QNM08040.1"/>
    </source>
</evidence>
<dbReference type="InterPro" id="IPR007422">
    <property type="entry name" value="Peptidase_Prp"/>
</dbReference>
<evidence type="ECO:0000256" key="2">
    <source>
        <dbReference type="ARBA" id="ARBA00022670"/>
    </source>
</evidence>
<proteinExistence type="inferred from homology"/>
<reference evidence="7 8" key="1">
    <citation type="submission" date="2020-08" db="EMBL/GenBank/DDBJ databases">
        <authorList>
            <person name="Liu C."/>
            <person name="Sun Q."/>
        </authorList>
    </citation>
    <scope>NUCLEOTIDE SEQUENCE [LARGE SCALE GENOMIC DNA]</scope>
    <source>
        <strain evidence="7 8">NSJ-29</strain>
    </source>
</reference>